<evidence type="ECO:0000313" key="2">
    <source>
        <dbReference type="EMBL" id="MBO1308151.1"/>
    </source>
</evidence>
<name>A0ABS3LET7_9ENTE</name>
<accession>A0ABS3LET7</accession>
<keyword evidence="1" id="KW-0472">Membrane</keyword>
<dbReference type="RefSeq" id="WP_207675144.1">
    <property type="nucleotide sequence ID" value="NZ_JAFREM010000030.1"/>
</dbReference>
<evidence type="ECO:0000256" key="1">
    <source>
        <dbReference type="SAM" id="Phobius"/>
    </source>
</evidence>
<keyword evidence="1" id="KW-1133">Transmembrane helix</keyword>
<feature type="transmembrane region" description="Helical" evidence="1">
    <location>
        <begin position="64"/>
        <end position="82"/>
    </location>
</feature>
<proteinExistence type="predicted"/>
<organism evidence="2 3">
    <name type="scientific">Candidatus Enterococcus moelleringii</name>
    <dbReference type="NCBI Taxonomy" id="2815325"/>
    <lineage>
        <taxon>Bacteria</taxon>
        <taxon>Bacillati</taxon>
        <taxon>Bacillota</taxon>
        <taxon>Bacilli</taxon>
        <taxon>Lactobacillales</taxon>
        <taxon>Enterococcaceae</taxon>
        <taxon>Enterococcus</taxon>
    </lineage>
</organism>
<evidence type="ECO:0000313" key="3">
    <source>
        <dbReference type="Proteomes" id="UP000664601"/>
    </source>
</evidence>
<dbReference type="EMBL" id="JAFREM010000030">
    <property type="protein sequence ID" value="MBO1308151.1"/>
    <property type="molecule type" value="Genomic_DNA"/>
</dbReference>
<keyword evidence="3" id="KW-1185">Reference proteome</keyword>
<comment type="caution">
    <text evidence="2">The sequence shown here is derived from an EMBL/GenBank/DDBJ whole genome shotgun (WGS) entry which is preliminary data.</text>
</comment>
<keyword evidence="1" id="KW-0812">Transmembrane</keyword>
<reference evidence="2 3" key="1">
    <citation type="submission" date="2021-03" db="EMBL/GenBank/DDBJ databases">
        <title>Enterococcal diversity collection.</title>
        <authorList>
            <person name="Gilmore M.S."/>
            <person name="Schwartzman J."/>
            <person name="Van Tyne D."/>
            <person name="Martin M."/>
            <person name="Earl A.M."/>
            <person name="Manson A.L."/>
            <person name="Straub T."/>
            <person name="Salamzade R."/>
            <person name="Saavedra J."/>
            <person name="Lebreton F."/>
            <person name="Prichula J."/>
            <person name="Schaufler K."/>
            <person name="Gaca A."/>
            <person name="Sgardioli B."/>
            <person name="Wagenaar J."/>
            <person name="Strong T."/>
        </authorList>
    </citation>
    <scope>NUCLEOTIDE SEQUENCE [LARGE SCALE GENOMIC DNA]</scope>
    <source>
        <strain evidence="2 3">669A</strain>
    </source>
</reference>
<dbReference type="Proteomes" id="UP000664601">
    <property type="component" value="Unassembled WGS sequence"/>
</dbReference>
<feature type="transmembrane region" description="Helical" evidence="1">
    <location>
        <begin position="34"/>
        <end position="52"/>
    </location>
</feature>
<feature type="transmembrane region" description="Helical" evidence="1">
    <location>
        <begin position="6"/>
        <end position="27"/>
    </location>
</feature>
<protein>
    <submittedName>
        <fullName evidence="2">Uncharacterized protein</fullName>
    </submittedName>
</protein>
<gene>
    <name evidence="2" type="ORF">JZO70_18390</name>
</gene>
<sequence length="89" mass="10071">MAGFDLFVVGMCGLLGVVTTYSGLLFYREREFSYILFGMCAAMVSFVCYNHHFAERDTASCKGLFVAFWVVSVLFFIVKARLSKNKEVN</sequence>